<dbReference type="InterPro" id="IPR036291">
    <property type="entry name" value="NAD(P)-bd_dom_sf"/>
</dbReference>
<dbReference type="Gene3D" id="3.40.50.720">
    <property type="entry name" value="NAD(P)-binding Rossmann-like Domain"/>
    <property type="match status" value="1"/>
</dbReference>
<evidence type="ECO:0000256" key="1">
    <source>
        <dbReference type="ARBA" id="ARBA00023002"/>
    </source>
</evidence>
<reference evidence="3 4" key="1">
    <citation type="submission" date="2018-03" db="EMBL/GenBank/DDBJ databases">
        <title>The draft genome of Sphingosinicella sp. GL-C-18.</title>
        <authorList>
            <person name="Liu L."/>
            <person name="Li L."/>
            <person name="Liang L."/>
            <person name="Zhang X."/>
            <person name="Wang T."/>
        </authorList>
    </citation>
    <scope>NUCLEOTIDE SEQUENCE [LARGE SCALE GENOMIC DNA]</scope>
    <source>
        <strain evidence="3 4">GL-C-18</strain>
    </source>
</reference>
<dbReference type="AlphaFoldDB" id="A0A2P7R0A7"/>
<dbReference type="Proteomes" id="UP000241167">
    <property type="component" value="Unassembled WGS sequence"/>
</dbReference>
<name>A0A2P7R0A7_9SPHN</name>
<dbReference type="InterPro" id="IPR045010">
    <property type="entry name" value="MDR_fam"/>
</dbReference>
<dbReference type="InterPro" id="IPR020843">
    <property type="entry name" value="ER"/>
</dbReference>
<sequence>MNRQLRVRARPSGPVEDRHFELRTGPVPELAEGEALIRVDWLGIDPTQRTWLNPSATYVQPVALGEVMRGSGVGQVVRSRSQLYRVGDWVYGLTGWQDYVVARESGVGGLNVAPPGVEPRAFLSVLGVNGLTAYFGMTRVAQAQTGKSVFVSAAAGITGSIAGQIAQINGCHVIGSAGGPAKAKWVREVAGLDGCVDYKSEDLAAGLKAFAPSGLDIVFDSVGGNVLEAALGAIAPHAHVVLNGSISSGYGEKSYGAGPANYMELAFKRAKMEGFIFLDFLAEFPEAFADLTSWLAQGLIQFEETIAEGLASAPRALQGLFEGRNIGKQLVRVASDRDDELALALQ</sequence>
<dbReference type="Pfam" id="PF16884">
    <property type="entry name" value="ADH_N_2"/>
    <property type="match status" value="1"/>
</dbReference>
<dbReference type="CDD" id="cd05288">
    <property type="entry name" value="PGDH"/>
    <property type="match status" value="1"/>
</dbReference>
<evidence type="ECO:0000313" key="3">
    <source>
        <dbReference type="EMBL" id="PSJ43635.1"/>
    </source>
</evidence>
<organism evidence="3 4">
    <name type="scientific">Allosphingosinicella deserti</name>
    <dbReference type="NCBI Taxonomy" id="2116704"/>
    <lineage>
        <taxon>Bacteria</taxon>
        <taxon>Pseudomonadati</taxon>
        <taxon>Pseudomonadota</taxon>
        <taxon>Alphaproteobacteria</taxon>
        <taxon>Sphingomonadales</taxon>
        <taxon>Sphingomonadaceae</taxon>
        <taxon>Allosphingosinicella</taxon>
    </lineage>
</organism>
<evidence type="ECO:0000259" key="2">
    <source>
        <dbReference type="SMART" id="SM00829"/>
    </source>
</evidence>
<keyword evidence="1" id="KW-0560">Oxidoreductase</keyword>
<dbReference type="SUPFAM" id="SSF50129">
    <property type="entry name" value="GroES-like"/>
    <property type="match status" value="1"/>
</dbReference>
<accession>A0A2P7R0A7</accession>
<gene>
    <name evidence="3" type="ORF">C7I55_02795</name>
</gene>
<dbReference type="Gene3D" id="3.90.180.10">
    <property type="entry name" value="Medium-chain alcohol dehydrogenases, catalytic domain"/>
    <property type="match status" value="1"/>
</dbReference>
<dbReference type="PANTHER" id="PTHR43205">
    <property type="entry name" value="PROSTAGLANDIN REDUCTASE"/>
    <property type="match status" value="1"/>
</dbReference>
<keyword evidence="4" id="KW-1185">Reference proteome</keyword>
<dbReference type="InterPro" id="IPR041694">
    <property type="entry name" value="ADH_N_2"/>
</dbReference>
<dbReference type="InterPro" id="IPR011032">
    <property type="entry name" value="GroES-like_sf"/>
</dbReference>
<evidence type="ECO:0000313" key="4">
    <source>
        <dbReference type="Proteomes" id="UP000241167"/>
    </source>
</evidence>
<dbReference type="PANTHER" id="PTHR43205:SF42">
    <property type="entry name" value="ALCOHOL DEHYDROGENASE, ZINC-CONTAINING (AFU_ORTHOLOGUE AFUA_7G04530)"/>
    <property type="match status" value="1"/>
</dbReference>
<dbReference type="Pfam" id="PF00107">
    <property type="entry name" value="ADH_zinc_N"/>
    <property type="match status" value="1"/>
</dbReference>
<protein>
    <submittedName>
        <fullName evidence="3">NADP-dependent oxidoreductase</fullName>
    </submittedName>
</protein>
<dbReference type="SMART" id="SM00829">
    <property type="entry name" value="PKS_ER"/>
    <property type="match status" value="1"/>
</dbReference>
<dbReference type="GO" id="GO:0016628">
    <property type="term" value="F:oxidoreductase activity, acting on the CH-CH group of donors, NAD or NADP as acceptor"/>
    <property type="evidence" value="ECO:0007669"/>
    <property type="project" value="InterPro"/>
</dbReference>
<comment type="caution">
    <text evidence="3">The sequence shown here is derived from an EMBL/GenBank/DDBJ whole genome shotgun (WGS) entry which is preliminary data.</text>
</comment>
<feature type="domain" description="Enoyl reductase (ER)" evidence="2">
    <location>
        <begin position="13"/>
        <end position="331"/>
    </location>
</feature>
<dbReference type="EMBL" id="PXYI01000001">
    <property type="protein sequence ID" value="PSJ43635.1"/>
    <property type="molecule type" value="Genomic_DNA"/>
</dbReference>
<dbReference type="SUPFAM" id="SSF51735">
    <property type="entry name" value="NAD(P)-binding Rossmann-fold domains"/>
    <property type="match status" value="1"/>
</dbReference>
<proteinExistence type="predicted"/>
<dbReference type="FunFam" id="3.40.50.720:FF:000121">
    <property type="entry name" value="Prostaglandin reductase 2"/>
    <property type="match status" value="1"/>
</dbReference>
<dbReference type="InterPro" id="IPR013149">
    <property type="entry name" value="ADH-like_C"/>
</dbReference>
<dbReference type="OrthoDB" id="9805663at2"/>